<feature type="domain" description="RNase H type-1" evidence="1">
    <location>
        <begin position="23"/>
        <end position="91"/>
    </location>
</feature>
<dbReference type="Gene3D" id="3.30.420.10">
    <property type="entry name" value="Ribonuclease H-like superfamily/Ribonuclease H"/>
    <property type="match status" value="1"/>
</dbReference>
<dbReference type="GO" id="GO:0004523">
    <property type="term" value="F:RNA-DNA hybrid ribonuclease activity"/>
    <property type="evidence" value="ECO:0007669"/>
    <property type="project" value="InterPro"/>
</dbReference>
<protein>
    <recommendedName>
        <fullName evidence="1">RNase H type-1 domain-containing protein</fullName>
    </recommendedName>
</protein>
<reference evidence="2 3" key="1">
    <citation type="journal article" date="2022" name="G3 (Bethesda)">
        <title>Whole-genome sequence and methylome profiling of the almond [Prunus dulcis (Mill.) D.A. Webb] cultivar 'Nonpareil'.</title>
        <authorList>
            <person name="D'Amico-Willman K.M."/>
            <person name="Ouma W.Z."/>
            <person name="Meulia T."/>
            <person name="Sideli G.M."/>
            <person name="Gradziel T.M."/>
            <person name="Fresnedo-Ramirez J."/>
        </authorList>
    </citation>
    <scope>NUCLEOTIDE SEQUENCE [LARGE SCALE GENOMIC DNA]</scope>
    <source>
        <strain evidence="2">Clone GOH B32 T37-40</strain>
    </source>
</reference>
<dbReference type="CDD" id="cd06222">
    <property type="entry name" value="RNase_H_like"/>
    <property type="match status" value="1"/>
</dbReference>
<organism evidence="2 3">
    <name type="scientific">Prunus dulcis</name>
    <name type="common">Almond</name>
    <name type="synonym">Amygdalus dulcis</name>
    <dbReference type="NCBI Taxonomy" id="3755"/>
    <lineage>
        <taxon>Eukaryota</taxon>
        <taxon>Viridiplantae</taxon>
        <taxon>Streptophyta</taxon>
        <taxon>Embryophyta</taxon>
        <taxon>Tracheophyta</taxon>
        <taxon>Spermatophyta</taxon>
        <taxon>Magnoliopsida</taxon>
        <taxon>eudicotyledons</taxon>
        <taxon>Gunneridae</taxon>
        <taxon>Pentapetalae</taxon>
        <taxon>rosids</taxon>
        <taxon>fabids</taxon>
        <taxon>Rosales</taxon>
        <taxon>Rosaceae</taxon>
        <taxon>Amygdaloideae</taxon>
        <taxon>Amygdaleae</taxon>
        <taxon>Prunus</taxon>
    </lineage>
</organism>
<proteinExistence type="predicted"/>
<dbReference type="Proteomes" id="UP001054821">
    <property type="component" value="Chromosome 6"/>
</dbReference>
<dbReference type="InterPro" id="IPR036397">
    <property type="entry name" value="RNaseH_sf"/>
</dbReference>
<evidence type="ECO:0000313" key="3">
    <source>
        <dbReference type="Proteomes" id="UP001054821"/>
    </source>
</evidence>
<keyword evidence="3" id="KW-1185">Reference proteome</keyword>
<accession>A0AAD4YSW9</accession>
<dbReference type="EMBL" id="JAJFAZ020000006">
    <property type="protein sequence ID" value="KAI5321202.1"/>
    <property type="molecule type" value="Genomic_DNA"/>
</dbReference>
<dbReference type="InterPro" id="IPR044730">
    <property type="entry name" value="RNase_H-like_dom_plant"/>
</dbReference>
<dbReference type="InterPro" id="IPR002156">
    <property type="entry name" value="RNaseH_domain"/>
</dbReference>
<evidence type="ECO:0000259" key="1">
    <source>
        <dbReference type="Pfam" id="PF13456"/>
    </source>
</evidence>
<comment type="caution">
    <text evidence="2">The sequence shown here is derived from an EMBL/GenBank/DDBJ whole genome shotgun (WGS) entry which is preliminary data.</text>
</comment>
<sequence>MFWSTETYKGDLWLRGGSALAMEALMACVQCGLSKLEIESDSLQIIRMLYGEWKIDIAEETIIFDIKQLVEQFQHCVFLYTPRHCNKASHKITVFVFIIGDIHTWDELWP</sequence>
<gene>
    <name evidence="2" type="ORF">L3X38_030273</name>
</gene>
<dbReference type="Pfam" id="PF13456">
    <property type="entry name" value="RVT_3"/>
    <property type="match status" value="1"/>
</dbReference>
<dbReference type="GO" id="GO:0003676">
    <property type="term" value="F:nucleic acid binding"/>
    <property type="evidence" value="ECO:0007669"/>
    <property type="project" value="InterPro"/>
</dbReference>
<dbReference type="AlphaFoldDB" id="A0AAD4YSW9"/>
<evidence type="ECO:0000313" key="2">
    <source>
        <dbReference type="EMBL" id="KAI5321202.1"/>
    </source>
</evidence>
<name>A0AAD4YSW9_PRUDU</name>